<sequence>MVNWRRYQDQSYKEENPRRARPRPRCRQSRNSRCGVWQPTVPRWEKQFCLIVGAMPWKKLMEAKKYISIFNDVVEWNDSASEEAFRNAKGRFWAKINGLPCSTSPPDPDIYIDNNIDWNSHIDPELFSGLEVEESDEEDATSDNSSLVLLDQPVQPTGWDIVYSEEMERGKSLTGLIVGDCGGNNENGNSFNVKSFDW</sequence>
<keyword evidence="3" id="KW-1185">Reference proteome</keyword>
<dbReference type="Proteomes" id="UP001415857">
    <property type="component" value="Unassembled WGS sequence"/>
</dbReference>
<gene>
    <name evidence="2" type="ORF">L1049_021692</name>
</gene>
<feature type="compositionally biased region" description="Basic and acidic residues" evidence="1">
    <location>
        <begin position="1"/>
        <end position="18"/>
    </location>
</feature>
<dbReference type="EMBL" id="JBBPBK010000011">
    <property type="protein sequence ID" value="KAK9274445.1"/>
    <property type="molecule type" value="Genomic_DNA"/>
</dbReference>
<accession>A0AAP0RCE1</accession>
<comment type="caution">
    <text evidence="2">The sequence shown here is derived from an EMBL/GenBank/DDBJ whole genome shotgun (WGS) entry which is preliminary data.</text>
</comment>
<protein>
    <submittedName>
        <fullName evidence="2">Uncharacterized protein</fullName>
    </submittedName>
</protein>
<feature type="region of interest" description="Disordered" evidence="1">
    <location>
        <begin position="1"/>
        <end position="30"/>
    </location>
</feature>
<evidence type="ECO:0000313" key="2">
    <source>
        <dbReference type="EMBL" id="KAK9274445.1"/>
    </source>
</evidence>
<evidence type="ECO:0000256" key="1">
    <source>
        <dbReference type="SAM" id="MobiDB-lite"/>
    </source>
</evidence>
<reference evidence="2 3" key="1">
    <citation type="journal article" date="2024" name="Plant J.">
        <title>Genome sequences and population genomics reveal climatic adaptation and genomic divergence between two closely related sweetgum species.</title>
        <authorList>
            <person name="Xu W.Q."/>
            <person name="Ren C.Q."/>
            <person name="Zhang X.Y."/>
            <person name="Comes H.P."/>
            <person name="Liu X.H."/>
            <person name="Li Y.G."/>
            <person name="Kettle C.J."/>
            <person name="Jalonen R."/>
            <person name="Gaisberger H."/>
            <person name="Ma Y.Z."/>
            <person name="Qiu Y.X."/>
        </authorList>
    </citation>
    <scope>NUCLEOTIDE SEQUENCE [LARGE SCALE GENOMIC DNA]</scope>
    <source>
        <strain evidence="2">Hangzhou</strain>
    </source>
</reference>
<dbReference type="PANTHER" id="PTHR34567:SF3">
    <property type="entry name" value="FK506-BINDING-LIKE PROTEIN"/>
    <property type="match status" value="1"/>
</dbReference>
<feature type="compositionally biased region" description="Basic residues" evidence="1">
    <location>
        <begin position="19"/>
        <end position="30"/>
    </location>
</feature>
<name>A0AAP0RCE1_LIQFO</name>
<dbReference type="PANTHER" id="PTHR34567">
    <property type="entry name" value="FK506-BINDING-LIKE PROTEIN"/>
    <property type="match status" value="1"/>
</dbReference>
<proteinExistence type="predicted"/>
<dbReference type="AlphaFoldDB" id="A0AAP0RCE1"/>
<organism evidence="2 3">
    <name type="scientific">Liquidambar formosana</name>
    <name type="common">Formosan gum</name>
    <dbReference type="NCBI Taxonomy" id="63359"/>
    <lineage>
        <taxon>Eukaryota</taxon>
        <taxon>Viridiplantae</taxon>
        <taxon>Streptophyta</taxon>
        <taxon>Embryophyta</taxon>
        <taxon>Tracheophyta</taxon>
        <taxon>Spermatophyta</taxon>
        <taxon>Magnoliopsida</taxon>
        <taxon>eudicotyledons</taxon>
        <taxon>Gunneridae</taxon>
        <taxon>Pentapetalae</taxon>
        <taxon>Saxifragales</taxon>
        <taxon>Altingiaceae</taxon>
        <taxon>Liquidambar</taxon>
    </lineage>
</organism>
<evidence type="ECO:0000313" key="3">
    <source>
        <dbReference type="Proteomes" id="UP001415857"/>
    </source>
</evidence>